<sequence>MNDASTPHKEYYQLAYNETKREIYLDDSCIGNTG</sequence>
<reference evidence="1" key="2">
    <citation type="journal article" date="2015" name="Data Brief">
        <title>Shoot transcriptome of the giant reed, Arundo donax.</title>
        <authorList>
            <person name="Barrero R.A."/>
            <person name="Guerrero F.D."/>
            <person name="Moolhuijzen P."/>
            <person name="Goolsby J.A."/>
            <person name="Tidwell J."/>
            <person name="Bellgard S.E."/>
            <person name="Bellgard M.I."/>
        </authorList>
    </citation>
    <scope>NUCLEOTIDE SEQUENCE</scope>
    <source>
        <tissue evidence="1">Shoot tissue taken approximately 20 cm above the soil surface</tissue>
    </source>
</reference>
<reference evidence="1" key="1">
    <citation type="submission" date="2014-09" db="EMBL/GenBank/DDBJ databases">
        <authorList>
            <person name="Magalhaes I.L.F."/>
            <person name="Oliveira U."/>
            <person name="Santos F.R."/>
            <person name="Vidigal T.H.D.A."/>
            <person name="Brescovit A.D."/>
            <person name="Santos A.J."/>
        </authorList>
    </citation>
    <scope>NUCLEOTIDE SEQUENCE</scope>
    <source>
        <tissue evidence="1">Shoot tissue taken approximately 20 cm above the soil surface</tissue>
    </source>
</reference>
<accession>A0A0A9ESZ9</accession>
<protein>
    <submittedName>
        <fullName evidence="1">Uncharacterized protein</fullName>
    </submittedName>
</protein>
<evidence type="ECO:0000313" key="1">
    <source>
        <dbReference type="EMBL" id="JAE01016.1"/>
    </source>
</evidence>
<dbReference type="AlphaFoldDB" id="A0A0A9ESZ9"/>
<dbReference type="EMBL" id="GBRH01196880">
    <property type="protein sequence ID" value="JAE01016.1"/>
    <property type="molecule type" value="Transcribed_RNA"/>
</dbReference>
<organism evidence="1">
    <name type="scientific">Arundo donax</name>
    <name type="common">Giant reed</name>
    <name type="synonym">Donax arundinaceus</name>
    <dbReference type="NCBI Taxonomy" id="35708"/>
    <lineage>
        <taxon>Eukaryota</taxon>
        <taxon>Viridiplantae</taxon>
        <taxon>Streptophyta</taxon>
        <taxon>Embryophyta</taxon>
        <taxon>Tracheophyta</taxon>
        <taxon>Spermatophyta</taxon>
        <taxon>Magnoliopsida</taxon>
        <taxon>Liliopsida</taxon>
        <taxon>Poales</taxon>
        <taxon>Poaceae</taxon>
        <taxon>PACMAD clade</taxon>
        <taxon>Arundinoideae</taxon>
        <taxon>Arundineae</taxon>
        <taxon>Arundo</taxon>
    </lineage>
</organism>
<proteinExistence type="predicted"/>
<name>A0A0A9ESZ9_ARUDO</name>